<dbReference type="Pfam" id="PF19528">
    <property type="entry name" value="DUF6056"/>
    <property type="match status" value="1"/>
</dbReference>
<keyword evidence="1" id="KW-0812">Transmembrane</keyword>
<dbReference type="RefSeq" id="WP_051290847.1">
    <property type="nucleotide sequence ID" value="NZ_JAWZLG010000017.1"/>
</dbReference>
<sequence length="462" mass="53388">MGDVQNRNSFGGQLVPKLKTIVFGLVAAVCFILIFLLNRKYPLCLDDWTYSFVYGENPAKRISSMSDIIRSQYNHYFMWGGRSVVHFIAQWLLMQNEWVMDILNSLVYTAYVFLLYKTCNYFNRTNVILFIFINAAVWFFTPVYLFSTTWIVGSANYLWGAAIRLLFIYPYCAYFLSDNKISKKSSYFKSALFFVAGIIAGWTNENTSAAMIFLLFSFLICWKISRRTIPFWSLWGIIGAVIGFVFMVLAPGNYIRTEQVMGVHTIESSFSLSVFIWRLYDLLRANILYYIITYACYLGLVILYTKTKRYNKKILLLSLLFFVSANVALIAMIASPAFPPTVWFGILMYIFIAFGILFANIRLQAIVQKIMIGLVFVLSCTLLVVYKSRYDSVSLFSDQLNSRINYIRTEKAEGNRNIKIKEHIDVPGVFSIDLDVTPNAGSWQNQCYLEYFDLDSIIYIQE</sequence>
<keyword evidence="3" id="KW-1185">Reference proteome</keyword>
<evidence type="ECO:0000256" key="1">
    <source>
        <dbReference type="SAM" id="Phobius"/>
    </source>
</evidence>
<evidence type="ECO:0008006" key="4">
    <source>
        <dbReference type="Google" id="ProtNLM"/>
    </source>
</evidence>
<reference evidence="2 3" key="1">
    <citation type="submission" date="2019-03" db="EMBL/GenBank/DDBJ databases">
        <title>San Antonio Military Medical Center submission to MRSN (WRAIR), pending publication.</title>
        <authorList>
            <person name="Blyth D.M."/>
            <person name="Mccarthy S.L."/>
            <person name="Schall S.E."/>
            <person name="Stam J.A."/>
            <person name="Ong A.C."/>
            <person name="Mcgann P.T."/>
        </authorList>
    </citation>
    <scope>NUCLEOTIDE SEQUENCE [LARGE SCALE GENOMIC DNA]</scope>
    <source>
        <strain evidence="2 3">MRSN571793</strain>
    </source>
</reference>
<feature type="transmembrane region" description="Helical" evidence="1">
    <location>
        <begin position="314"/>
        <end position="335"/>
    </location>
</feature>
<feature type="transmembrane region" description="Helical" evidence="1">
    <location>
        <begin position="209"/>
        <end position="225"/>
    </location>
</feature>
<dbReference type="EMBL" id="SOML01000001">
    <property type="protein sequence ID" value="TFD99151.1"/>
    <property type="molecule type" value="Genomic_DNA"/>
</dbReference>
<feature type="transmembrane region" description="Helical" evidence="1">
    <location>
        <begin position="341"/>
        <end position="359"/>
    </location>
</feature>
<dbReference type="InterPro" id="IPR045691">
    <property type="entry name" value="DUF6056"/>
</dbReference>
<protein>
    <recommendedName>
        <fullName evidence="4">Glycosyltransferase RgtA/B/C/D-like domain-containing protein</fullName>
    </recommendedName>
</protein>
<keyword evidence="1" id="KW-1133">Transmembrane helix</keyword>
<proteinExistence type="predicted"/>
<feature type="transmembrane region" description="Helical" evidence="1">
    <location>
        <begin position="128"/>
        <end position="151"/>
    </location>
</feature>
<evidence type="ECO:0000313" key="2">
    <source>
        <dbReference type="EMBL" id="TFD99151.1"/>
    </source>
</evidence>
<feature type="transmembrane region" description="Helical" evidence="1">
    <location>
        <begin position="287"/>
        <end position="305"/>
    </location>
</feature>
<evidence type="ECO:0000313" key="3">
    <source>
        <dbReference type="Proteomes" id="UP000297861"/>
    </source>
</evidence>
<dbReference type="Proteomes" id="UP000297861">
    <property type="component" value="Unassembled WGS sequence"/>
</dbReference>
<feature type="transmembrane region" description="Helical" evidence="1">
    <location>
        <begin position="98"/>
        <end position="116"/>
    </location>
</feature>
<feature type="transmembrane region" description="Helical" evidence="1">
    <location>
        <begin position="187"/>
        <end position="203"/>
    </location>
</feature>
<organism evidence="2 3">
    <name type="scientific">Dysgonomonas capnocytophagoides</name>
    <dbReference type="NCBI Taxonomy" id="45254"/>
    <lineage>
        <taxon>Bacteria</taxon>
        <taxon>Pseudomonadati</taxon>
        <taxon>Bacteroidota</taxon>
        <taxon>Bacteroidia</taxon>
        <taxon>Bacteroidales</taxon>
        <taxon>Dysgonomonadaceae</taxon>
        <taxon>Dysgonomonas</taxon>
    </lineage>
</organism>
<feature type="transmembrane region" description="Helical" evidence="1">
    <location>
        <begin position="157"/>
        <end position="175"/>
    </location>
</feature>
<dbReference type="STRING" id="1121485.GCA_000426485_00338"/>
<gene>
    <name evidence="2" type="ORF">E2605_03485</name>
</gene>
<feature type="transmembrane region" description="Helical" evidence="1">
    <location>
        <begin position="73"/>
        <end position="92"/>
    </location>
</feature>
<dbReference type="OrthoDB" id="996251at2"/>
<comment type="caution">
    <text evidence="2">The sequence shown here is derived from an EMBL/GenBank/DDBJ whole genome shotgun (WGS) entry which is preliminary data.</text>
</comment>
<keyword evidence="1" id="KW-0472">Membrane</keyword>
<accession>A0A4Y8LA17</accession>
<feature type="transmembrane region" description="Helical" evidence="1">
    <location>
        <begin position="20"/>
        <end position="37"/>
    </location>
</feature>
<dbReference type="AlphaFoldDB" id="A0A4Y8LA17"/>
<feature type="transmembrane region" description="Helical" evidence="1">
    <location>
        <begin position="232"/>
        <end position="250"/>
    </location>
</feature>
<name>A0A4Y8LA17_9BACT</name>